<evidence type="ECO:0000313" key="2">
    <source>
        <dbReference type="EMBL" id="PTQ43318.1"/>
    </source>
</evidence>
<accession>A0A2R6XB52</accession>
<name>A0A2R6XB52_MARPO</name>
<feature type="region of interest" description="Disordered" evidence="1">
    <location>
        <begin position="249"/>
        <end position="272"/>
    </location>
</feature>
<dbReference type="OMA" id="TESIMNM"/>
<dbReference type="InterPro" id="IPR021109">
    <property type="entry name" value="Peptidase_aspartic_dom_sf"/>
</dbReference>
<dbReference type="EMBL" id="KZ772697">
    <property type="protein sequence ID" value="PTQ43318.1"/>
    <property type="molecule type" value="Genomic_DNA"/>
</dbReference>
<dbReference type="CDD" id="cd00303">
    <property type="entry name" value="retropepsin_like"/>
    <property type="match status" value="1"/>
</dbReference>
<feature type="non-terminal residue" evidence="2">
    <location>
        <position position="1"/>
    </location>
</feature>
<dbReference type="Gene3D" id="2.40.70.10">
    <property type="entry name" value="Acid Proteases"/>
    <property type="match status" value="1"/>
</dbReference>
<evidence type="ECO:0008006" key="4">
    <source>
        <dbReference type="Google" id="ProtNLM"/>
    </source>
</evidence>
<evidence type="ECO:0000313" key="3">
    <source>
        <dbReference type="Proteomes" id="UP000244005"/>
    </source>
</evidence>
<organism evidence="2 3">
    <name type="scientific">Marchantia polymorpha</name>
    <name type="common">Common liverwort</name>
    <name type="synonym">Marchantia aquatica</name>
    <dbReference type="NCBI Taxonomy" id="3197"/>
    <lineage>
        <taxon>Eukaryota</taxon>
        <taxon>Viridiplantae</taxon>
        <taxon>Streptophyta</taxon>
        <taxon>Embryophyta</taxon>
        <taxon>Marchantiophyta</taxon>
        <taxon>Marchantiopsida</taxon>
        <taxon>Marchantiidae</taxon>
        <taxon>Marchantiales</taxon>
        <taxon>Marchantiaceae</taxon>
        <taxon>Marchantia</taxon>
    </lineage>
</organism>
<keyword evidence="3" id="KW-1185">Reference proteome</keyword>
<feature type="compositionally biased region" description="Basic and acidic residues" evidence="1">
    <location>
        <begin position="259"/>
        <end position="272"/>
    </location>
</feature>
<dbReference type="OrthoDB" id="778454at2759"/>
<proteinExistence type="predicted"/>
<sequence length="450" mass="50952">NYKRACISTGSRTTENWLTFLTEFLEGRAYQWYERQPEATKLSCKLVSVGLITEFSKNDFYETLICELSQVKQGVLEKVKDYTDRVQGLFVRITQSLRAQGHSAENPIFEGIKAMVVKHFMIGLLPELLQQVKYEGVDTLEDVIRIAEKKEASLESTPIIQTKDATDIHPTSLRALSSTSTLHPSNAPSRLEAAMEQLVSQMTQLSVHLLQPQTFRNTERNSNKEKVIANFDQSLQEEFDVMAAKRMQEESQPQNVKLMNEKARDKGSKKSRERRLGFHDLRYYKIKKADITIGQLLAMVHSVHKELRKGLSAHKIPSIPRSLNTIAVQQEYDPIVDVGCNGSMLRGVLVDGGAGVNVMTIPAMRYIGLEIERTSSITLKMENKRICKPQGMISNLCINVLGISTAVDFHVVLEEDGSYPMILGRPWLTKAHILNYRGEGYMAIEKRPHR</sequence>
<dbReference type="Proteomes" id="UP000244005">
    <property type="component" value="Unassembled WGS sequence"/>
</dbReference>
<reference evidence="3" key="1">
    <citation type="journal article" date="2017" name="Cell">
        <title>Insights into land plant evolution garnered from the Marchantia polymorpha genome.</title>
        <authorList>
            <person name="Bowman J.L."/>
            <person name="Kohchi T."/>
            <person name="Yamato K.T."/>
            <person name="Jenkins J."/>
            <person name="Shu S."/>
            <person name="Ishizaki K."/>
            <person name="Yamaoka S."/>
            <person name="Nishihama R."/>
            <person name="Nakamura Y."/>
            <person name="Berger F."/>
            <person name="Adam C."/>
            <person name="Aki S.S."/>
            <person name="Althoff F."/>
            <person name="Araki T."/>
            <person name="Arteaga-Vazquez M.A."/>
            <person name="Balasubrmanian S."/>
            <person name="Barry K."/>
            <person name="Bauer D."/>
            <person name="Boehm C.R."/>
            <person name="Briginshaw L."/>
            <person name="Caballero-Perez J."/>
            <person name="Catarino B."/>
            <person name="Chen F."/>
            <person name="Chiyoda S."/>
            <person name="Chovatia M."/>
            <person name="Davies K.M."/>
            <person name="Delmans M."/>
            <person name="Demura T."/>
            <person name="Dierschke T."/>
            <person name="Dolan L."/>
            <person name="Dorantes-Acosta A.E."/>
            <person name="Eklund D.M."/>
            <person name="Florent S.N."/>
            <person name="Flores-Sandoval E."/>
            <person name="Fujiyama A."/>
            <person name="Fukuzawa H."/>
            <person name="Galik B."/>
            <person name="Grimanelli D."/>
            <person name="Grimwood J."/>
            <person name="Grossniklaus U."/>
            <person name="Hamada T."/>
            <person name="Haseloff J."/>
            <person name="Hetherington A.J."/>
            <person name="Higo A."/>
            <person name="Hirakawa Y."/>
            <person name="Hundley H.N."/>
            <person name="Ikeda Y."/>
            <person name="Inoue K."/>
            <person name="Inoue S.I."/>
            <person name="Ishida S."/>
            <person name="Jia Q."/>
            <person name="Kakita M."/>
            <person name="Kanazawa T."/>
            <person name="Kawai Y."/>
            <person name="Kawashima T."/>
            <person name="Kennedy M."/>
            <person name="Kinose K."/>
            <person name="Kinoshita T."/>
            <person name="Kohara Y."/>
            <person name="Koide E."/>
            <person name="Komatsu K."/>
            <person name="Kopischke S."/>
            <person name="Kubo M."/>
            <person name="Kyozuka J."/>
            <person name="Lagercrantz U."/>
            <person name="Lin S.S."/>
            <person name="Lindquist E."/>
            <person name="Lipzen A.M."/>
            <person name="Lu C.W."/>
            <person name="De Luna E."/>
            <person name="Martienssen R.A."/>
            <person name="Minamino N."/>
            <person name="Mizutani M."/>
            <person name="Mizutani M."/>
            <person name="Mochizuki N."/>
            <person name="Monte I."/>
            <person name="Mosher R."/>
            <person name="Nagasaki H."/>
            <person name="Nakagami H."/>
            <person name="Naramoto S."/>
            <person name="Nishitani K."/>
            <person name="Ohtani M."/>
            <person name="Okamoto T."/>
            <person name="Okumura M."/>
            <person name="Phillips J."/>
            <person name="Pollak B."/>
            <person name="Reinders A."/>
            <person name="Rovekamp M."/>
            <person name="Sano R."/>
            <person name="Sawa S."/>
            <person name="Schmid M.W."/>
            <person name="Shirakawa M."/>
            <person name="Solano R."/>
            <person name="Spunde A."/>
            <person name="Suetsugu N."/>
            <person name="Sugano S."/>
            <person name="Sugiyama A."/>
            <person name="Sun R."/>
            <person name="Suzuki Y."/>
            <person name="Takenaka M."/>
            <person name="Takezawa D."/>
            <person name="Tomogane H."/>
            <person name="Tsuzuki M."/>
            <person name="Ueda T."/>
            <person name="Umeda M."/>
            <person name="Ward J.M."/>
            <person name="Watanabe Y."/>
            <person name="Yazaki K."/>
            <person name="Yokoyama R."/>
            <person name="Yoshitake Y."/>
            <person name="Yotsui I."/>
            <person name="Zachgo S."/>
            <person name="Schmutz J."/>
        </authorList>
    </citation>
    <scope>NUCLEOTIDE SEQUENCE [LARGE SCALE GENOMIC DNA]</scope>
    <source>
        <strain evidence="3">Tak-1</strain>
    </source>
</reference>
<gene>
    <name evidence="2" type="ORF">MARPO_0025s0021</name>
</gene>
<dbReference type="AlphaFoldDB" id="A0A2R6XB52"/>
<evidence type="ECO:0000256" key="1">
    <source>
        <dbReference type="SAM" id="MobiDB-lite"/>
    </source>
</evidence>
<protein>
    <recommendedName>
        <fullName evidence="4">Retrotransposon gag domain-containing protein</fullName>
    </recommendedName>
</protein>